<dbReference type="EMBL" id="LGRX02033255">
    <property type="protein sequence ID" value="KAK3242034.1"/>
    <property type="molecule type" value="Genomic_DNA"/>
</dbReference>
<evidence type="ECO:0000313" key="2">
    <source>
        <dbReference type="EMBL" id="KAK3242034.1"/>
    </source>
</evidence>
<dbReference type="AlphaFoldDB" id="A0AAE0EVT4"/>
<keyword evidence="1" id="KW-0732">Signal</keyword>
<sequence>MGVNYIPLLACIGLALITIANAKFAHNAEHVAGNVTWEDGNVNWKLAPGVFHGAWEVAHVLDPKWPEHRATGGGTLVKGRPALFVSEYCEWAYFDIPFSANQLLHHTLDELKTECGFGGLHNLSLHWQDRERARIQVQASRSGHVGRRKSALSPAVILYEDRVQAFQKARDSIAVPALGLSTCFAPAPSYWTAEKPGKAEAGWWALSVEQNLPDMPKNISDPKYDMTEEGARVERDWFNPYQATEVVTKPFFAFTFVTDPLQRLLDTYNYLRPMVLSAGDGQAPQICTYFSAHPVRSKCS</sequence>
<evidence type="ECO:0000313" key="3">
    <source>
        <dbReference type="Proteomes" id="UP001190700"/>
    </source>
</evidence>
<evidence type="ECO:0000256" key="1">
    <source>
        <dbReference type="SAM" id="SignalP"/>
    </source>
</evidence>
<dbReference type="Proteomes" id="UP001190700">
    <property type="component" value="Unassembled WGS sequence"/>
</dbReference>
<accession>A0AAE0EVT4</accession>
<organism evidence="2 3">
    <name type="scientific">Cymbomonas tetramitiformis</name>
    <dbReference type="NCBI Taxonomy" id="36881"/>
    <lineage>
        <taxon>Eukaryota</taxon>
        <taxon>Viridiplantae</taxon>
        <taxon>Chlorophyta</taxon>
        <taxon>Pyramimonadophyceae</taxon>
        <taxon>Pyramimonadales</taxon>
        <taxon>Pyramimonadaceae</taxon>
        <taxon>Cymbomonas</taxon>
    </lineage>
</organism>
<gene>
    <name evidence="2" type="ORF">CYMTET_48257</name>
</gene>
<protein>
    <submittedName>
        <fullName evidence="2">Uncharacterized protein</fullName>
    </submittedName>
</protein>
<proteinExistence type="predicted"/>
<feature type="non-terminal residue" evidence="2">
    <location>
        <position position="300"/>
    </location>
</feature>
<keyword evidence="3" id="KW-1185">Reference proteome</keyword>
<comment type="caution">
    <text evidence="2">The sequence shown here is derived from an EMBL/GenBank/DDBJ whole genome shotgun (WGS) entry which is preliminary data.</text>
</comment>
<reference evidence="2 3" key="1">
    <citation type="journal article" date="2015" name="Genome Biol. Evol.">
        <title>Comparative Genomics of a Bacterivorous Green Alga Reveals Evolutionary Causalities and Consequences of Phago-Mixotrophic Mode of Nutrition.</title>
        <authorList>
            <person name="Burns J.A."/>
            <person name="Paasch A."/>
            <person name="Narechania A."/>
            <person name="Kim E."/>
        </authorList>
    </citation>
    <scope>NUCLEOTIDE SEQUENCE [LARGE SCALE GENOMIC DNA]</scope>
    <source>
        <strain evidence="2 3">PLY_AMNH</strain>
    </source>
</reference>
<feature type="chain" id="PRO_5042187560" evidence="1">
    <location>
        <begin position="23"/>
        <end position="300"/>
    </location>
</feature>
<name>A0AAE0EVT4_9CHLO</name>
<feature type="signal peptide" evidence="1">
    <location>
        <begin position="1"/>
        <end position="22"/>
    </location>
</feature>